<feature type="transmembrane region" description="Helical" evidence="1">
    <location>
        <begin position="64"/>
        <end position="82"/>
    </location>
</feature>
<feature type="transmembrane region" description="Helical" evidence="1">
    <location>
        <begin position="217"/>
        <end position="237"/>
    </location>
</feature>
<keyword evidence="1" id="KW-0812">Transmembrane</keyword>
<reference evidence="2 3" key="1">
    <citation type="submission" date="2020-08" db="EMBL/GenBank/DDBJ databases">
        <title>Sequencing the genomes of 1000 actinobacteria strains.</title>
        <authorList>
            <person name="Klenk H.-P."/>
        </authorList>
    </citation>
    <scope>NUCLEOTIDE SEQUENCE [LARGE SCALE GENOMIC DNA]</scope>
    <source>
        <strain evidence="2 3">DSM 45518</strain>
    </source>
</reference>
<feature type="transmembrane region" description="Helical" evidence="1">
    <location>
        <begin position="378"/>
        <end position="398"/>
    </location>
</feature>
<proteinExistence type="predicted"/>
<feature type="transmembrane region" description="Helical" evidence="1">
    <location>
        <begin position="118"/>
        <end position="138"/>
    </location>
</feature>
<keyword evidence="1" id="KW-1133">Transmembrane helix</keyword>
<feature type="transmembrane region" description="Helical" evidence="1">
    <location>
        <begin position="303"/>
        <end position="321"/>
    </location>
</feature>
<dbReference type="EMBL" id="JACHMF010000001">
    <property type="protein sequence ID" value="MBB4698391.1"/>
    <property type="molecule type" value="Genomic_DNA"/>
</dbReference>
<dbReference type="RefSeq" id="WP_184956397.1">
    <property type="nucleotide sequence ID" value="NZ_BOMC01000024.1"/>
</dbReference>
<gene>
    <name evidence="2" type="ORF">BKA14_008539</name>
</gene>
<sequence>MTTAQIVDSGVLPRVAPPVPAVRPARSLLGYLLMPRPKDLIKGLLMPLTFGLATLAAGGVDAWTVLRAAVALVVLELLVYPARYQWNDIRGFAADQRHPAEADRGRLPGPLDRAHSHITASAAVALLRLVLAAALVLMLPSLQLGPIVLWMVLGVFGVAIAYEGLRAAATGRSGAVPAPLSPALVLLWIVVGAGYVVRGLTGLALVIDLPRHPWTGVAAGVTLWAYGVAFVTSRWAIESTAFARLRNDRLVWRCEARHAREHLLALVRWLPERLDARHIGGPADGSVTGWAALRGRTPLSAPWNLAAIVAGTAAVISGRLLTGPATAGDVAVAGVAGAVAATAVVLAGRGRAAVVGAGAVLVALTVWAWAGAPMLAALPWAVVMGAYVRCVAGSLRTLGALGDRVRARLGVALAPVARATLGRETWQVLHGRGSARA</sequence>
<evidence type="ECO:0000256" key="1">
    <source>
        <dbReference type="SAM" id="Phobius"/>
    </source>
</evidence>
<feature type="transmembrane region" description="Helical" evidence="1">
    <location>
        <begin position="144"/>
        <end position="162"/>
    </location>
</feature>
<feature type="transmembrane region" description="Helical" evidence="1">
    <location>
        <begin position="327"/>
        <end position="346"/>
    </location>
</feature>
<protein>
    <submittedName>
        <fullName evidence="2">Uncharacterized protein</fullName>
    </submittedName>
</protein>
<evidence type="ECO:0000313" key="2">
    <source>
        <dbReference type="EMBL" id="MBB4698391.1"/>
    </source>
</evidence>
<feature type="transmembrane region" description="Helical" evidence="1">
    <location>
        <begin position="174"/>
        <end position="197"/>
    </location>
</feature>
<dbReference type="Proteomes" id="UP000542742">
    <property type="component" value="Unassembled WGS sequence"/>
</dbReference>
<comment type="caution">
    <text evidence="2">The sequence shown here is derived from an EMBL/GenBank/DDBJ whole genome shotgun (WGS) entry which is preliminary data.</text>
</comment>
<organism evidence="2 3">
    <name type="scientific">Paractinoplanes abujensis</name>
    <dbReference type="NCBI Taxonomy" id="882441"/>
    <lineage>
        <taxon>Bacteria</taxon>
        <taxon>Bacillati</taxon>
        <taxon>Actinomycetota</taxon>
        <taxon>Actinomycetes</taxon>
        <taxon>Micromonosporales</taxon>
        <taxon>Micromonosporaceae</taxon>
        <taxon>Paractinoplanes</taxon>
    </lineage>
</organism>
<keyword evidence="3" id="KW-1185">Reference proteome</keyword>
<evidence type="ECO:0000313" key="3">
    <source>
        <dbReference type="Proteomes" id="UP000542742"/>
    </source>
</evidence>
<dbReference type="AlphaFoldDB" id="A0A7W7D3Z5"/>
<accession>A0A7W7D3Z5</accession>
<feature type="transmembrane region" description="Helical" evidence="1">
    <location>
        <begin position="40"/>
        <end position="58"/>
    </location>
</feature>
<name>A0A7W7D3Z5_9ACTN</name>
<keyword evidence="1" id="KW-0472">Membrane</keyword>
<feature type="transmembrane region" description="Helical" evidence="1">
    <location>
        <begin position="353"/>
        <end position="372"/>
    </location>
</feature>